<dbReference type="FunFam" id="3.40.50.300:FF:000800">
    <property type="entry name" value="ATP-binding cassette sub-family D member 1"/>
    <property type="match status" value="1"/>
</dbReference>
<evidence type="ECO:0000256" key="12">
    <source>
        <dbReference type="SAM" id="MobiDB-lite"/>
    </source>
</evidence>
<evidence type="ECO:0000256" key="9">
    <source>
        <dbReference type="ARBA" id="ARBA00022989"/>
    </source>
</evidence>
<dbReference type="SUPFAM" id="SSF52540">
    <property type="entry name" value="P-loop containing nucleoside triphosphate hydrolases"/>
    <property type="match status" value="1"/>
</dbReference>
<evidence type="ECO:0000313" key="16">
    <source>
        <dbReference type="EMBL" id="GFS85350.1"/>
    </source>
</evidence>
<protein>
    <submittedName>
        <fullName evidence="16">ATP-binding cassette sub-family D member 1</fullName>
    </submittedName>
</protein>
<keyword evidence="6" id="KW-0378">Hydrolase</keyword>
<dbReference type="InterPro" id="IPR003439">
    <property type="entry name" value="ABC_transporter-like_ATP-bd"/>
</dbReference>
<dbReference type="InterPro" id="IPR027417">
    <property type="entry name" value="P-loop_NTPase"/>
</dbReference>
<proteinExistence type="inferred from homology"/>
<dbReference type="PANTHER" id="PTHR11384">
    <property type="entry name" value="ATP-BINDING CASSETTE, SUB-FAMILY D MEMBER"/>
    <property type="match status" value="1"/>
</dbReference>
<dbReference type="InterPro" id="IPR003593">
    <property type="entry name" value="AAA+_ATPase"/>
</dbReference>
<dbReference type="GO" id="GO:0016887">
    <property type="term" value="F:ATP hydrolysis activity"/>
    <property type="evidence" value="ECO:0007669"/>
    <property type="project" value="InterPro"/>
</dbReference>
<feature type="transmembrane region" description="Helical" evidence="13">
    <location>
        <begin position="118"/>
        <end position="139"/>
    </location>
</feature>
<dbReference type="GO" id="GO:0140359">
    <property type="term" value="F:ABC-type transporter activity"/>
    <property type="evidence" value="ECO:0007669"/>
    <property type="project" value="InterPro"/>
</dbReference>
<dbReference type="PROSITE" id="PS50893">
    <property type="entry name" value="ABC_TRANSPORTER_2"/>
    <property type="match status" value="1"/>
</dbReference>
<keyword evidence="17" id="KW-1185">Reference proteome</keyword>
<comment type="subcellular location">
    <subcellularLocation>
        <location evidence="1">Peroxisome membrane</location>
        <topology evidence="1">Multi-pass membrane protein</topology>
    </subcellularLocation>
</comment>
<dbReference type="InterPro" id="IPR011527">
    <property type="entry name" value="ABC1_TM_dom"/>
</dbReference>
<comment type="similarity">
    <text evidence="2">Belongs to the ABC transporter superfamily. ABCD family. Peroxisomal fatty acyl CoA transporter (TC 3.A.1.203) subfamily.</text>
</comment>
<evidence type="ECO:0000256" key="2">
    <source>
        <dbReference type="ARBA" id="ARBA00008575"/>
    </source>
</evidence>
<evidence type="ECO:0000259" key="14">
    <source>
        <dbReference type="PROSITE" id="PS50893"/>
    </source>
</evidence>
<dbReference type="GO" id="GO:0005524">
    <property type="term" value="F:ATP binding"/>
    <property type="evidence" value="ECO:0007669"/>
    <property type="project" value="UniProtKB-KW"/>
</dbReference>
<dbReference type="Pfam" id="PF00005">
    <property type="entry name" value="ABC_tran"/>
    <property type="match status" value="1"/>
</dbReference>
<sequence>MTNTFSKLVKKISDKTSIPPERVSLCMVSGVCVLYATRVGFPMLAKAIKNLKNRATEAQQQISSTSPQKSSGNPVINNENELIEDVEACKEREAGNSIYDIKNFPAFNKVFLLQLTKLIKVMIPGVWSIEAGLLVLHTFSLVLRSFLSIYVAKLEGYVVKFIVRRDIRMFTVQLTKWLLIALPATFLNSLIRFLESQLALAFRTRLVRYSYALYFKNQTFYRISNLDGRLENADHCLTEDITSFAQSISHLYSHITKPLLDIIIINFTLFKMARSMGSYGMSGQLFAAAVVTITAHILRKVTPKFGKLVSEEAKRKGYLRFVHSRLITNAEEIAFYGGHKVESSLLQRSYKALALQMNQIYNKKLWYVMLEQFLLKYGWGAAGMIVISLPIMTGYARTERNAVDLSSDDGDSISVRTQYMTTAKNILIAGGDSIQRLMSSYKEITELAGYTARVSRMLTVFEDVSDGKYQRTLTATSSKSFKKATELKGLKFKDGMPEIAGRTIIKSGIIKLEGVPIITPNCDIIVPSLSFTMTTGMHLLLTGPNGCGKSSLFRIVKGLWPLYIGVLERPPENQMFYIPQRPYLTLGSLRDQVIYPHTVEDMKKLNLTDQDLFEILGIVHLQHIVCREGGWNTKRDWKDVLSGGEKQRMGMARLFYHKPQFALLDECTSAVSIDVENRIYEYAKEIGISLLTITHRPSLWKFHTHLLQFDGEGGWSLEPLDTTTRLSLRDEKEKLEASLTGVPQMKRRLGELCTLLGEDSAVPLSLSELPSPPKDGSSDNNDSSYDSPVMIENLSD</sequence>
<dbReference type="CDD" id="cd03223">
    <property type="entry name" value="ABCD_peroxisomal_ALDP"/>
    <property type="match status" value="1"/>
</dbReference>
<dbReference type="InterPro" id="IPR050835">
    <property type="entry name" value="ABC_transporter_sub-D"/>
</dbReference>
<dbReference type="GO" id="GO:0005778">
    <property type="term" value="C:peroxisomal membrane"/>
    <property type="evidence" value="ECO:0007669"/>
    <property type="project" value="UniProtKB-SubCell"/>
</dbReference>
<keyword evidence="11" id="KW-0576">Peroxisome</keyword>
<dbReference type="InterPro" id="IPR036640">
    <property type="entry name" value="ABC1_TM_sf"/>
</dbReference>
<dbReference type="Pfam" id="PF06472">
    <property type="entry name" value="ABC_membrane_2"/>
    <property type="match status" value="1"/>
</dbReference>
<dbReference type="EMBL" id="BMAW01003741">
    <property type="protein sequence ID" value="GFS85350.1"/>
    <property type="molecule type" value="Genomic_DNA"/>
</dbReference>
<gene>
    <name evidence="16" type="primary">abcd1</name>
    <name evidence="16" type="ORF">NPIL_308271</name>
</gene>
<accession>A0A8X6T9S8</accession>
<reference evidence="16" key="1">
    <citation type="submission" date="2020-08" db="EMBL/GenBank/DDBJ databases">
        <title>Multicomponent nature underlies the extraordinary mechanical properties of spider dragline silk.</title>
        <authorList>
            <person name="Kono N."/>
            <person name="Nakamura H."/>
            <person name="Mori M."/>
            <person name="Yoshida Y."/>
            <person name="Ohtoshi R."/>
            <person name="Malay A.D."/>
            <person name="Moran D.A.P."/>
            <person name="Tomita M."/>
            <person name="Numata K."/>
            <person name="Arakawa K."/>
        </authorList>
    </citation>
    <scope>NUCLEOTIDE SEQUENCE</scope>
</reference>
<keyword evidence="9 13" id="KW-1133">Transmembrane helix</keyword>
<dbReference type="AlphaFoldDB" id="A0A8X6T9S8"/>
<dbReference type="OrthoDB" id="422637at2759"/>
<dbReference type="SMART" id="SM00382">
    <property type="entry name" value="AAA"/>
    <property type="match status" value="1"/>
</dbReference>
<evidence type="ECO:0000313" key="17">
    <source>
        <dbReference type="Proteomes" id="UP000887013"/>
    </source>
</evidence>
<evidence type="ECO:0000256" key="10">
    <source>
        <dbReference type="ARBA" id="ARBA00023136"/>
    </source>
</evidence>
<evidence type="ECO:0000256" key="6">
    <source>
        <dbReference type="ARBA" id="ARBA00022801"/>
    </source>
</evidence>
<evidence type="ECO:0000256" key="5">
    <source>
        <dbReference type="ARBA" id="ARBA00022741"/>
    </source>
</evidence>
<dbReference type="Gene3D" id="3.40.50.300">
    <property type="entry name" value="P-loop containing nucleotide triphosphate hydrolases"/>
    <property type="match status" value="1"/>
</dbReference>
<dbReference type="Proteomes" id="UP000887013">
    <property type="component" value="Unassembled WGS sequence"/>
</dbReference>
<dbReference type="PANTHER" id="PTHR11384:SF67">
    <property type="entry name" value="ATP-BINDING CASSETTE SUB-FAMILY D MEMBER 1"/>
    <property type="match status" value="1"/>
</dbReference>
<evidence type="ECO:0000259" key="15">
    <source>
        <dbReference type="PROSITE" id="PS50929"/>
    </source>
</evidence>
<feature type="region of interest" description="Disordered" evidence="12">
    <location>
        <begin position="764"/>
        <end position="796"/>
    </location>
</feature>
<dbReference type="GO" id="GO:0015910">
    <property type="term" value="P:long-chain fatty acid import into peroxisome"/>
    <property type="evidence" value="ECO:0007669"/>
    <property type="project" value="TreeGrafter"/>
</dbReference>
<evidence type="ECO:0000256" key="8">
    <source>
        <dbReference type="ARBA" id="ARBA00022967"/>
    </source>
</evidence>
<dbReference type="PROSITE" id="PS00211">
    <property type="entry name" value="ABC_TRANSPORTER_1"/>
    <property type="match status" value="1"/>
</dbReference>
<feature type="transmembrane region" description="Helical" evidence="13">
    <location>
        <begin position="175"/>
        <end position="194"/>
    </location>
</feature>
<dbReference type="PROSITE" id="PS50929">
    <property type="entry name" value="ABC_TM1F"/>
    <property type="match status" value="1"/>
</dbReference>
<dbReference type="InterPro" id="IPR017871">
    <property type="entry name" value="ABC_transporter-like_CS"/>
</dbReference>
<evidence type="ECO:0000256" key="4">
    <source>
        <dbReference type="ARBA" id="ARBA00022692"/>
    </source>
</evidence>
<dbReference type="SUPFAM" id="SSF90123">
    <property type="entry name" value="ABC transporter transmembrane region"/>
    <property type="match status" value="1"/>
</dbReference>
<organism evidence="16 17">
    <name type="scientific">Nephila pilipes</name>
    <name type="common">Giant wood spider</name>
    <name type="synonym">Nephila maculata</name>
    <dbReference type="NCBI Taxonomy" id="299642"/>
    <lineage>
        <taxon>Eukaryota</taxon>
        <taxon>Metazoa</taxon>
        <taxon>Ecdysozoa</taxon>
        <taxon>Arthropoda</taxon>
        <taxon>Chelicerata</taxon>
        <taxon>Arachnida</taxon>
        <taxon>Araneae</taxon>
        <taxon>Araneomorphae</taxon>
        <taxon>Entelegynae</taxon>
        <taxon>Araneoidea</taxon>
        <taxon>Nephilidae</taxon>
        <taxon>Nephila</taxon>
    </lineage>
</organism>
<name>A0A8X6T9S8_NEPPI</name>
<dbReference type="GO" id="GO:0006635">
    <property type="term" value="P:fatty acid beta-oxidation"/>
    <property type="evidence" value="ECO:0007669"/>
    <property type="project" value="TreeGrafter"/>
</dbReference>
<keyword evidence="10 13" id="KW-0472">Membrane</keyword>
<dbReference type="GO" id="GO:0005324">
    <property type="term" value="F:long-chain fatty acid transmembrane transporter activity"/>
    <property type="evidence" value="ECO:0007669"/>
    <property type="project" value="TreeGrafter"/>
</dbReference>
<dbReference type="GO" id="GO:0042760">
    <property type="term" value="P:very long-chain fatty acid catabolic process"/>
    <property type="evidence" value="ECO:0007669"/>
    <property type="project" value="TreeGrafter"/>
</dbReference>
<comment type="caution">
    <text evidence="16">The sequence shown here is derived from an EMBL/GenBank/DDBJ whole genome shotgun (WGS) entry which is preliminary data.</text>
</comment>
<evidence type="ECO:0000256" key="7">
    <source>
        <dbReference type="ARBA" id="ARBA00022840"/>
    </source>
</evidence>
<feature type="domain" description="ABC transporter" evidence="14">
    <location>
        <begin position="510"/>
        <end position="737"/>
    </location>
</feature>
<evidence type="ECO:0000256" key="11">
    <source>
        <dbReference type="ARBA" id="ARBA00023140"/>
    </source>
</evidence>
<keyword evidence="3" id="KW-0813">Transport</keyword>
<keyword evidence="5" id="KW-0547">Nucleotide-binding</keyword>
<evidence type="ECO:0000256" key="3">
    <source>
        <dbReference type="ARBA" id="ARBA00022448"/>
    </source>
</evidence>
<feature type="compositionally biased region" description="Low complexity" evidence="12">
    <location>
        <begin position="764"/>
        <end position="788"/>
    </location>
</feature>
<feature type="transmembrane region" description="Helical" evidence="13">
    <location>
        <begin position="279"/>
        <end position="298"/>
    </location>
</feature>
<evidence type="ECO:0000256" key="1">
    <source>
        <dbReference type="ARBA" id="ARBA00004585"/>
    </source>
</evidence>
<feature type="transmembrane region" description="Helical" evidence="13">
    <location>
        <begin position="373"/>
        <end position="396"/>
    </location>
</feature>
<keyword evidence="7 16" id="KW-0067">ATP-binding</keyword>
<feature type="domain" description="ABC transmembrane type-1" evidence="15">
    <location>
        <begin position="135"/>
        <end position="374"/>
    </location>
</feature>
<keyword evidence="4 13" id="KW-0812">Transmembrane</keyword>
<dbReference type="GO" id="GO:0007031">
    <property type="term" value="P:peroxisome organization"/>
    <property type="evidence" value="ECO:0007669"/>
    <property type="project" value="TreeGrafter"/>
</dbReference>
<keyword evidence="8" id="KW-1278">Translocase</keyword>
<evidence type="ECO:0000256" key="13">
    <source>
        <dbReference type="SAM" id="Phobius"/>
    </source>
</evidence>